<protein>
    <submittedName>
        <fullName evidence="1">Uncharacterized protein</fullName>
    </submittedName>
</protein>
<dbReference type="EMBL" id="CAJNRD030001120">
    <property type="protein sequence ID" value="CAG5092375.1"/>
    <property type="molecule type" value="Genomic_DNA"/>
</dbReference>
<sequence length="87" mass="10265">MNVIQYNYQYVKGYQLHLIENFKQKGLSFLCIPGSQPSQLCHIEQLAMKNKKGRRQPRSTVGLRNSSDHVFQENRFRLTRRHSGNIM</sequence>
<accession>A0A8J2ML80</accession>
<dbReference type="AlphaFoldDB" id="A0A8J2ML80"/>
<organism evidence="1 2">
    <name type="scientific">Cotesia congregata</name>
    <name type="common">Parasitoid wasp</name>
    <name type="synonym">Apanteles congregatus</name>
    <dbReference type="NCBI Taxonomy" id="51543"/>
    <lineage>
        <taxon>Eukaryota</taxon>
        <taxon>Metazoa</taxon>
        <taxon>Ecdysozoa</taxon>
        <taxon>Arthropoda</taxon>
        <taxon>Hexapoda</taxon>
        <taxon>Insecta</taxon>
        <taxon>Pterygota</taxon>
        <taxon>Neoptera</taxon>
        <taxon>Endopterygota</taxon>
        <taxon>Hymenoptera</taxon>
        <taxon>Apocrita</taxon>
        <taxon>Ichneumonoidea</taxon>
        <taxon>Braconidae</taxon>
        <taxon>Microgastrinae</taxon>
        <taxon>Cotesia</taxon>
    </lineage>
</organism>
<reference evidence="1" key="1">
    <citation type="submission" date="2021-04" db="EMBL/GenBank/DDBJ databases">
        <authorList>
            <person name="Chebbi M.A.C M."/>
        </authorList>
    </citation>
    <scope>NUCLEOTIDE SEQUENCE</scope>
</reference>
<gene>
    <name evidence="1" type="ORF">HICCMSTLAB_LOCUS6094</name>
</gene>
<comment type="caution">
    <text evidence="1">The sequence shown here is derived from an EMBL/GenBank/DDBJ whole genome shotgun (WGS) entry which is preliminary data.</text>
</comment>
<evidence type="ECO:0000313" key="1">
    <source>
        <dbReference type="EMBL" id="CAG5092375.1"/>
    </source>
</evidence>
<keyword evidence="2" id="KW-1185">Reference proteome</keyword>
<name>A0A8J2ML80_COTCN</name>
<proteinExistence type="predicted"/>
<evidence type="ECO:0000313" key="2">
    <source>
        <dbReference type="Proteomes" id="UP000786811"/>
    </source>
</evidence>
<dbReference type="Proteomes" id="UP000786811">
    <property type="component" value="Unassembled WGS sequence"/>
</dbReference>